<keyword evidence="10" id="KW-0325">Glycoprotein</keyword>
<evidence type="ECO:0000256" key="5">
    <source>
        <dbReference type="ARBA" id="ARBA00022449"/>
    </source>
</evidence>
<evidence type="ECO:0000256" key="15">
    <source>
        <dbReference type="SAM" id="Phobius"/>
    </source>
</evidence>
<keyword evidence="16" id="KW-1185">Reference proteome</keyword>
<dbReference type="OMA" id="EARMVAM"/>
<sequence length="258" mass="28986">MQPPFLFVILLDRMCSHSSFFFSPGEKCQYDPSFRGPIQKRSCTDIICCVIFGVFIAGYIVVGLLAWLYGDPRQVIYPRNSTGSYCGVGSNRDKPYLLYFNLIKCVMDLNPLAVAMKGLQCPTTQICVSSCTDKFWVVPPSALIPPSPLHTMKPSVVWNQTLCQPSIDLKTTNLTVSEILNQQLCPEFTIPTMPLINRCLPSFNTSQVGNFNVSGMTQNETLSYITNGTQQLISSLGVKDISMKIFEDLTRTWYWILM</sequence>
<dbReference type="OrthoDB" id="8763601at2759"/>
<dbReference type="GO" id="GO:0015871">
    <property type="term" value="P:choline transport"/>
    <property type="evidence" value="ECO:0007669"/>
    <property type="project" value="TreeGrafter"/>
</dbReference>
<keyword evidence="4" id="KW-0813">Transport</keyword>
<reference evidence="17" key="1">
    <citation type="submission" date="2025-08" db="UniProtKB">
        <authorList>
            <consortium name="RefSeq"/>
        </authorList>
    </citation>
    <scope>IDENTIFICATION</scope>
    <source>
        <tissue evidence="17">Liver</tissue>
    </source>
</reference>
<dbReference type="GeneID" id="103049506"/>
<comment type="catalytic activity">
    <reaction evidence="12">
        <text>thiamine diphosphate(out) = thiamine diphosphate(in)</text>
        <dbReference type="Rhea" id="RHEA:75471"/>
        <dbReference type="ChEBI" id="CHEBI:58937"/>
    </reaction>
</comment>
<dbReference type="GO" id="GO:0016324">
    <property type="term" value="C:apical plasma membrane"/>
    <property type="evidence" value="ECO:0007669"/>
    <property type="project" value="UniProtKB-SubCell"/>
</dbReference>
<organism evidence="16 17">
    <name type="scientific">Python bivittatus</name>
    <name type="common">Burmese python</name>
    <name type="synonym">Python molurus bivittatus</name>
    <dbReference type="NCBI Taxonomy" id="176946"/>
    <lineage>
        <taxon>Eukaryota</taxon>
        <taxon>Metazoa</taxon>
        <taxon>Chordata</taxon>
        <taxon>Craniata</taxon>
        <taxon>Vertebrata</taxon>
        <taxon>Euteleostomi</taxon>
        <taxon>Lepidosauria</taxon>
        <taxon>Squamata</taxon>
        <taxon>Bifurcata</taxon>
        <taxon>Unidentata</taxon>
        <taxon>Episquamata</taxon>
        <taxon>Toxicofera</taxon>
        <taxon>Serpentes</taxon>
        <taxon>Henophidia</taxon>
        <taxon>Pythonidae</taxon>
        <taxon>Python</taxon>
    </lineage>
</organism>
<comment type="subcellular location">
    <subcellularLocation>
        <location evidence="2">Apical cell membrane</location>
    </subcellularLocation>
    <subcellularLocation>
        <location evidence="1">Membrane</location>
        <topology evidence="1">Multi-pass membrane protein</topology>
    </subcellularLocation>
</comment>
<evidence type="ECO:0000313" key="16">
    <source>
        <dbReference type="Proteomes" id="UP000695026"/>
    </source>
</evidence>
<keyword evidence="7 15" id="KW-0812">Transmembrane</keyword>
<evidence type="ECO:0000256" key="12">
    <source>
        <dbReference type="ARBA" id="ARBA00036880"/>
    </source>
</evidence>
<protein>
    <recommendedName>
        <fullName evidence="13">Choline transporter-like protein 4</fullName>
    </recommendedName>
    <alternativeName>
        <fullName evidence="14">Solute carrier family 44 member 4</fullName>
    </alternativeName>
</protein>
<accession>A0A9F5MXL4</accession>
<dbReference type="PANTHER" id="PTHR12385">
    <property type="entry name" value="CHOLINE TRANSPORTER-LIKE (SLC FAMILY 44)"/>
    <property type="match status" value="1"/>
</dbReference>
<name>A0A9F5MXL4_PYTBI</name>
<dbReference type="PANTHER" id="PTHR12385:SF37">
    <property type="entry name" value="CHOLINE TRANSPORTER-LIKE PROTEIN 4"/>
    <property type="match status" value="1"/>
</dbReference>
<dbReference type="GO" id="GO:0015297">
    <property type="term" value="F:antiporter activity"/>
    <property type="evidence" value="ECO:0007669"/>
    <property type="project" value="UniProtKB-KW"/>
</dbReference>
<evidence type="ECO:0000256" key="6">
    <source>
        <dbReference type="ARBA" id="ARBA00022475"/>
    </source>
</evidence>
<evidence type="ECO:0000256" key="10">
    <source>
        <dbReference type="ARBA" id="ARBA00023180"/>
    </source>
</evidence>
<comment type="catalytic activity">
    <reaction evidence="11">
        <text>choline(out) + n H(+)(in) = choline(in) + n H(+)(out)</text>
        <dbReference type="Rhea" id="RHEA:75463"/>
        <dbReference type="ChEBI" id="CHEBI:15354"/>
        <dbReference type="ChEBI" id="CHEBI:15378"/>
    </reaction>
</comment>
<evidence type="ECO:0000256" key="13">
    <source>
        <dbReference type="ARBA" id="ARBA00040548"/>
    </source>
</evidence>
<comment type="similarity">
    <text evidence="3">Belongs to the CTL (choline transporter-like) family.</text>
</comment>
<keyword evidence="8 15" id="KW-1133">Transmembrane helix</keyword>
<proteinExistence type="inferred from homology"/>
<evidence type="ECO:0000256" key="3">
    <source>
        <dbReference type="ARBA" id="ARBA00007168"/>
    </source>
</evidence>
<gene>
    <name evidence="17" type="primary">LOC103049506</name>
</gene>
<evidence type="ECO:0000256" key="1">
    <source>
        <dbReference type="ARBA" id="ARBA00004141"/>
    </source>
</evidence>
<feature type="transmembrane region" description="Helical" evidence="15">
    <location>
        <begin position="46"/>
        <end position="69"/>
    </location>
</feature>
<dbReference type="RefSeq" id="XP_025028235.1">
    <property type="nucleotide sequence ID" value="XM_025172467.1"/>
</dbReference>
<evidence type="ECO:0000256" key="11">
    <source>
        <dbReference type="ARBA" id="ARBA00035093"/>
    </source>
</evidence>
<evidence type="ECO:0000256" key="9">
    <source>
        <dbReference type="ARBA" id="ARBA00023136"/>
    </source>
</evidence>
<evidence type="ECO:0000256" key="14">
    <source>
        <dbReference type="ARBA" id="ARBA00042285"/>
    </source>
</evidence>
<evidence type="ECO:0000313" key="17">
    <source>
        <dbReference type="RefSeq" id="XP_025028235.1"/>
    </source>
</evidence>
<keyword evidence="9 15" id="KW-0472">Membrane</keyword>
<evidence type="ECO:0000256" key="2">
    <source>
        <dbReference type="ARBA" id="ARBA00004221"/>
    </source>
</evidence>
<keyword evidence="5" id="KW-0050">Antiport</keyword>
<dbReference type="Proteomes" id="UP000695026">
    <property type="component" value="Unplaced"/>
</dbReference>
<evidence type="ECO:0000256" key="7">
    <source>
        <dbReference type="ARBA" id="ARBA00022692"/>
    </source>
</evidence>
<keyword evidence="6" id="KW-1003">Cell membrane</keyword>
<evidence type="ECO:0000256" key="4">
    <source>
        <dbReference type="ARBA" id="ARBA00022448"/>
    </source>
</evidence>
<dbReference type="GO" id="GO:0090422">
    <property type="term" value="F:thiamine pyrophosphate transmembrane transporter activity"/>
    <property type="evidence" value="ECO:0007669"/>
    <property type="project" value="TreeGrafter"/>
</dbReference>
<dbReference type="InterPro" id="IPR007603">
    <property type="entry name" value="Choline_transptr-like"/>
</dbReference>
<evidence type="ECO:0000256" key="8">
    <source>
        <dbReference type="ARBA" id="ARBA00022989"/>
    </source>
</evidence>
<dbReference type="AlphaFoldDB" id="A0A9F5MXL4"/>
<dbReference type="KEGG" id="pbi:103049506"/>